<dbReference type="Proteomes" id="UP001287282">
    <property type="component" value="Unassembled WGS sequence"/>
</dbReference>
<accession>A0ABU3XDG7</accession>
<dbReference type="PANTHER" id="PTHR43591">
    <property type="entry name" value="METHYLTRANSFERASE"/>
    <property type="match status" value="1"/>
</dbReference>
<reference evidence="2 3" key="1">
    <citation type="submission" date="2023-10" db="EMBL/GenBank/DDBJ databases">
        <title>Screening of Alkalihalobacillus lindianensis BZ-TG-R113 and Its Alleviation of Salt Stress on Rapeseed Growth.</title>
        <authorList>
            <person name="Zhao B."/>
            <person name="Guo T."/>
        </authorList>
    </citation>
    <scope>NUCLEOTIDE SEQUENCE [LARGE SCALE GENOMIC DNA]</scope>
    <source>
        <strain evidence="2 3">BZ-TG-R113</strain>
    </source>
</reference>
<dbReference type="GO" id="GO:0008168">
    <property type="term" value="F:methyltransferase activity"/>
    <property type="evidence" value="ECO:0007669"/>
    <property type="project" value="UniProtKB-KW"/>
</dbReference>
<dbReference type="Pfam" id="PF08241">
    <property type="entry name" value="Methyltransf_11"/>
    <property type="match status" value="1"/>
</dbReference>
<protein>
    <submittedName>
        <fullName evidence="2">Methyltransferase domain-containing protein</fullName>
    </submittedName>
</protein>
<keyword evidence="2" id="KW-0808">Transferase</keyword>
<evidence type="ECO:0000259" key="1">
    <source>
        <dbReference type="Pfam" id="PF08241"/>
    </source>
</evidence>
<proteinExistence type="predicted"/>
<feature type="domain" description="Methyltransferase type 11" evidence="1">
    <location>
        <begin position="45"/>
        <end position="141"/>
    </location>
</feature>
<comment type="caution">
    <text evidence="2">The sequence shown here is derived from an EMBL/GenBank/DDBJ whole genome shotgun (WGS) entry which is preliminary data.</text>
</comment>
<evidence type="ECO:0000313" key="3">
    <source>
        <dbReference type="Proteomes" id="UP001287282"/>
    </source>
</evidence>
<sequence length="218" mass="24531">MRKMDGAEFDSLVSFFDGMARTQWLSQVHDQLKEMSTSWFEKDVLDVGCGTGRLLTRGLNEANRLVGVDLSPEMISAAKDLFEGMEATNKTLFKVGDAYELPFQNGEFDCVLSTCVMFLLPEPEKGIKEMLRVTKDTGHIVMLNPSETMNMERASAYADLHNITGFEKETLVKWSNISTRRHRYSEETLTDLLLKLGAKKVRHQSVLNGLAMITLAAK</sequence>
<keyword evidence="3" id="KW-1185">Reference proteome</keyword>
<dbReference type="InterPro" id="IPR029063">
    <property type="entry name" value="SAM-dependent_MTases_sf"/>
</dbReference>
<dbReference type="CDD" id="cd02440">
    <property type="entry name" value="AdoMet_MTases"/>
    <property type="match status" value="1"/>
</dbReference>
<dbReference type="EMBL" id="JAWJBA010000004">
    <property type="protein sequence ID" value="MDV2685368.1"/>
    <property type="molecule type" value="Genomic_DNA"/>
</dbReference>
<keyword evidence="2" id="KW-0489">Methyltransferase</keyword>
<dbReference type="SUPFAM" id="SSF53335">
    <property type="entry name" value="S-adenosyl-L-methionine-dependent methyltransferases"/>
    <property type="match status" value="1"/>
</dbReference>
<dbReference type="InterPro" id="IPR013216">
    <property type="entry name" value="Methyltransf_11"/>
</dbReference>
<dbReference type="GO" id="GO:0032259">
    <property type="term" value="P:methylation"/>
    <property type="evidence" value="ECO:0007669"/>
    <property type="project" value="UniProtKB-KW"/>
</dbReference>
<evidence type="ECO:0000313" key="2">
    <source>
        <dbReference type="EMBL" id="MDV2685368.1"/>
    </source>
</evidence>
<name>A0ABU3XDG7_9BACI</name>
<dbReference type="Gene3D" id="3.40.50.150">
    <property type="entry name" value="Vaccinia Virus protein VP39"/>
    <property type="match status" value="1"/>
</dbReference>
<gene>
    <name evidence="2" type="ORF">RYX56_13470</name>
</gene>
<organism evidence="2 3">
    <name type="scientific">Alkalihalophilus lindianensis</name>
    <dbReference type="NCBI Taxonomy" id="1630542"/>
    <lineage>
        <taxon>Bacteria</taxon>
        <taxon>Bacillati</taxon>
        <taxon>Bacillota</taxon>
        <taxon>Bacilli</taxon>
        <taxon>Bacillales</taxon>
        <taxon>Bacillaceae</taxon>
        <taxon>Alkalihalophilus</taxon>
    </lineage>
</organism>